<gene>
    <name evidence="5" type="ORF">DFQ27_004276</name>
</gene>
<dbReference type="GO" id="GO:0008270">
    <property type="term" value="F:zinc ion binding"/>
    <property type="evidence" value="ECO:0007669"/>
    <property type="project" value="InterPro"/>
</dbReference>
<feature type="compositionally biased region" description="Low complexity" evidence="3">
    <location>
        <begin position="37"/>
        <end position="55"/>
    </location>
</feature>
<feature type="region of interest" description="Disordered" evidence="3">
    <location>
        <begin position="662"/>
        <end position="737"/>
    </location>
</feature>
<organism evidence="5 6">
    <name type="scientific">Actinomortierella ambigua</name>
    <dbReference type="NCBI Taxonomy" id="1343610"/>
    <lineage>
        <taxon>Eukaryota</taxon>
        <taxon>Fungi</taxon>
        <taxon>Fungi incertae sedis</taxon>
        <taxon>Mucoromycota</taxon>
        <taxon>Mortierellomycotina</taxon>
        <taxon>Mortierellomycetes</taxon>
        <taxon>Mortierellales</taxon>
        <taxon>Mortierellaceae</taxon>
        <taxon>Actinomortierella</taxon>
    </lineage>
</organism>
<evidence type="ECO:0000256" key="2">
    <source>
        <dbReference type="ARBA" id="ARBA00023242"/>
    </source>
</evidence>
<feature type="compositionally biased region" description="Gly residues" evidence="3">
    <location>
        <begin position="1124"/>
        <end position="1137"/>
    </location>
</feature>
<accession>A0A9P6QM04</accession>
<evidence type="ECO:0000313" key="6">
    <source>
        <dbReference type="Proteomes" id="UP000807716"/>
    </source>
</evidence>
<feature type="domain" description="Zn(2)-C6 fungal-type" evidence="4">
    <location>
        <begin position="78"/>
        <end position="109"/>
    </location>
</feature>
<feature type="compositionally biased region" description="Polar residues" evidence="3">
    <location>
        <begin position="806"/>
        <end position="816"/>
    </location>
</feature>
<feature type="compositionally biased region" description="Low complexity" evidence="3">
    <location>
        <begin position="456"/>
        <end position="467"/>
    </location>
</feature>
<feature type="compositionally biased region" description="Polar residues" evidence="3">
    <location>
        <begin position="609"/>
        <end position="626"/>
    </location>
</feature>
<keyword evidence="2" id="KW-0539">Nucleus</keyword>
<feature type="compositionally biased region" description="Low complexity" evidence="3">
    <location>
        <begin position="783"/>
        <end position="800"/>
    </location>
</feature>
<dbReference type="InterPro" id="IPR001138">
    <property type="entry name" value="Zn2Cys6_DnaBD"/>
</dbReference>
<feature type="compositionally biased region" description="Low complexity" evidence="3">
    <location>
        <begin position="889"/>
        <end position="907"/>
    </location>
</feature>
<feature type="region of interest" description="Disordered" evidence="3">
    <location>
        <begin position="983"/>
        <end position="1137"/>
    </location>
</feature>
<dbReference type="PANTHER" id="PTHR47659">
    <property type="entry name" value="ZN(II)2CYS6 TRANSCRIPTION FACTOR (EUROFUNG)-RELATED"/>
    <property type="match status" value="1"/>
</dbReference>
<feature type="region of interest" description="Disordered" evidence="3">
    <location>
        <begin position="450"/>
        <end position="511"/>
    </location>
</feature>
<proteinExistence type="predicted"/>
<keyword evidence="1" id="KW-0479">Metal-binding</keyword>
<keyword evidence="6" id="KW-1185">Reference proteome</keyword>
<dbReference type="OrthoDB" id="1555531at2759"/>
<dbReference type="PROSITE" id="PS00463">
    <property type="entry name" value="ZN2_CY6_FUNGAL_1"/>
    <property type="match status" value="1"/>
</dbReference>
<dbReference type="CDD" id="cd00067">
    <property type="entry name" value="GAL4"/>
    <property type="match status" value="1"/>
</dbReference>
<feature type="region of interest" description="Disordered" evidence="3">
    <location>
        <begin position="536"/>
        <end position="642"/>
    </location>
</feature>
<feature type="compositionally biased region" description="Basic residues" evidence="3">
    <location>
        <begin position="879"/>
        <end position="888"/>
    </location>
</feature>
<evidence type="ECO:0000256" key="1">
    <source>
        <dbReference type="ARBA" id="ARBA00022723"/>
    </source>
</evidence>
<feature type="region of interest" description="Disordered" evidence="3">
    <location>
        <begin position="34"/>
        <end position="72"/>
    </location>
</feature>
<feature type="compositionally biased region" description="Low complexity" evidence="3">
    <location>
        <begin position="670"/>
        <end position="723"/>
    </location>
</feature>
<evidence type="ECO:0000256" key="3">
    <source>
        <dbReference type="SAM" id="MobiDB-lite"/>
    </source>
</evidence>
<evidence type="ECO:0000259" key="4">
    <source>
        <dbReference type="PROSITE" id="PS50048"/>
    </source>
</evidence>
<dbReference type="GO" id="GO:0000981">
    <property type="term" value="F:DNA-binding transcription factor activity, RNA polymerase II-specific"/>
    <property type="evidence" value="ECO:0007669"/>
    <property type="project" value="InterPro"/>
</dbReference>
<feature type="region of interest" description="Disordered" evidence="3">
    <location>
        <begin position="864"/>
        <end position="907"/>
    </location>
</feature>
<evidence type="ECO:0000313" key="5">
    <source>
        <dbReference type="EMBL" id="KAG0270564.1"/>
    </source>
</evidence>
<dbReference type="AlphaFoldDB" id="A0A9P6QM04"/>
<dbReference type="PROSITE" id="PS50048">
    <property type="entry name" value="ZN2_CY6_FUNGAL_2"/>
    <property type="match status" value="1"/>
</dbReference>
<name>A0A9P6QM04_9FUNG</name>
<dbReference type="Proteomes" id="UP000807716">
    <property type="component" value="Unassembled WGS sequence"/>
</dbReference>
<feature type="compositionally biased region" description="Low complexity" evidence="3">
    <location>
        <begin position="544"/>
        <end position="604"/>
    </location>
</feature>
<feature type="compositionally biased region" description="Polar residues" evidence="3">
    <location>
        <begin position="1035"/>
        <end position="1044"/>
    </location>
</feature>
<feature type="compositionally biased region" description="Low complexity" evidence="3">
    <location>
        <begin position="1098"/>
        <end position="1108"/>
    </location>
</feature>
<dbReference type="EMBL" id="JAAAJB010000003">
    <property type="protein sequence ID" value="KAG0270564.1"/>
    <property type="molecule type" value="Genomic_DNA"/>
</dbReference>
<feature type="compositionally biased region" description="Low complexity" evidence="3">
    <location>
        <begin position="201"/>
        <end position="215"/>
    </location>
</feature>
<comment type="caution">
    <text evidence="5">The sequence shown here is derived from an EMBL/GenBank/DDBJ whole genome shotgun (WGS) entry which is preliminary data.</text>
</comment>
<reference evidence="5" key="1">
    <citation type="journal article" date="2020" name="Fungal Divers.">
        <title>Resolving the Mortierellaceae phylogeny through synthesis of multi-gene phylogenetics and phylogenomics.</title>
        <authorList>
            <person name="Vandepol N."/>
            <person name="Liber J."/>
            <person name="Desiro A."/>
            <person name="Na H."/>
            <person name="Kennedy M."/>
            <person name="Barry K."/>
            <person name="Grigoriev I.V."/>
            <person name="Miller A.N."/>
            <person name="O'Donnell K."/>
            <person name="Stajich J.E."/>
            <person name="Bonito G."/>
        </authorList>
    </citation>
    <scope>NUCLEOTIDE SEQUENCE</scope>
    <source>
        <strain evidence="5">BC1065</strain>
    </source>
</reference>
<dbReference type="InterPro" id="IPR050335">
    <property type="entry name" value="ERT1_acuK_gluconeogen_tf"/>
</dbReference>
<protein>
    <recommendedName>
        <fullName evidence="4">Zn(2)-C6 fungal-type domain-containing protein</fullName>
    </recommendedName>
</protein>
<dbReference type="PANTHER" id="PTHR47659:SF4">
    <property type="entry name" value="ZN(II)2CYS6 TRANSCRIPTION FACTOR (EUROFUNG)"/>
    <property type="match status" value="1"/>
</dbReference>
<feature type="compositionally biased region" description="Low complexity" evidence="3">
    <location>
        <begin position="628"/>
        <end position="641"/>
    </location>
</feature>
<feature type="region of interest" description="Disordered" evidence="3">
    <location>
        <begin position="765"/>
        <end position="819"/>
    </location>
</feature>
<sequence>MTSVLRAGGMLAVSAPVSAPAPVHSVPTPAPVPVPVPAQTSAPAPAPIPTSASSANLPSTPTAPPARSKPNKVHVPSACINCKKAHLACDISRPCKRCVSVGKDETCRDVEHKKRGRPKLIDKQVEIDTSAWGAQGKEPILSTAGALSKNRTKGKYTKSANYKASRRAGANAVAPPPSSTAPAANGVSMIGAAGPLNPIHTPSTATPSPDATSRTTSHHEAATTSVSPPSYVDHAPHHAQYSRQDYHHHHQHPTPYGGSGGNGQPLDSPIREDKDPFFGQGHYGSTAQPITPQAPVVTLFLSMELICARVSDESQTMWGYHPHDISNKSLHNIISTEDQSKLGHLQRVLKDALFAAANPTDSRHLSHFPFIESTSPVFYQNRPGIMSSIAPGASEVTDVVRVRYTNGGSDLYTIRLYIGGGLGTDLVRRMNIEHAYLVCVMTRYVDQHQHQHQQHHSYQQQQQQQQHAPSHHMTPRSSLDEPERTQAPPLPVMRTSSHSRPSSLYMDEHSAPYPPDAVAAYDDSSSMARSRISLPSLPSVFTGPSSAPLPSPSSYSTRRDSMSLGSPLTPSPSALPLTTSEAQPLASSSSSSSAVSSSSSSLSVLPHTSMASSFNTSSLHTTSRPFASSLSSSSSSSLPPLRTEPLHKAGWLYEPDSFGARPNTPSAMLQSGGPQYGYGSSSGQMNGDQASSQQHPSQSHNGFNNSNGHNSSSNNNPFNNGSHYRGHGHAAGGSRLPSMLSDPFGGFSAPMGGFGVSKYLNRPEPPASFAPPNGRHMLPLPGSLSQRASSSSSSSSLSSLNAPGHTPSTMTSQQLPARSLQRDLSMSAYGATFGAQPPPAVSTALKRPLAEMADRQDRTLDIDGRHHHQDHHGGSSSSHHNHHHRQHHAPSSASSTSSTSSSPLSSTTTATIATSSCASSINGSAAGEPTTTTTTTTAVSAAAVATTNSTSRSIALELQAMPPDHPPVDMSKGAVCPIVHGERMKTQQQQEAPPSWPTPSQPRPMHAYSTHEANGGGGGIGHGHGHGHGHGNAYRPSSNGTKGSSPPCPWAKESQVWSSSKVHPLDGAAAAAKGHGGDGTTTPFSGSPPPSPHHHPYRPTSSTYTYPSQSHHRRSSGTISRPGATGGGGGVNGGGGGGGGGGVNGVVGSAGGARHHFGSAPSLFAHCLSGACGVVCRCHVEDEETRAAKAMEAARKRMSVHSLLC</sequence>
<feature type="region of interest" description="Disordered" evidence="3">
    <location>
        <begin position="150"/>
        <end position="289"/>
    </location>
</feature>